<reference evidence="1 2" key="1">
    <citation type="submission" date="2015-01" db="EMBL/GenBank/DDBJ databases">
        <title>Draft genome of the acidophilic iron oxidizer Acidithrix ferrooxidans strain Py-F3.</title>
        <authorList>
            <person name="Poehlein A."/>
            <person name="Eisen S."/>
            <person name="Schloemann M."/>
            <person name="Johnson B.D."/>
            <person name="Daniel R."/>
            <person name="Muehling M."/>
        </authorList>
    </citation>
    <scope>NUCLEOTIDE SEQUENCE [LARGE SCALE GENOMIC DNA]</scope>
    <source>
        <strain evidence="1 2">Py-F3</strain>
    </source>
</reference>
<evidence type="ECO:0000313" key="1">
    <source>
        <dbReference type="EMBL" id="KJF18891.1"/>
    </source>
</evidence>
<name>A0A0D8HP56_9ACTN</name>
<dbReference type="AlphaFoldDB" id="A0A0D8HP56"/>
<dbReference type="EMBL" id="JXYS01000003">
    <property type="protein sequence ID" value="KJF18891.1"/>
    <property type="molecule type" value="Genomic_DNA"/>
</dbReference>
<organism evidence="1 2">
    <name type="scientific">Acidithrix ferrooxidans</name>
    <dbReference type="NCBI Taxonomy" id="1280514"/>
    <lineage>
        <taxon>Bacteria</taxon>
        <taxon>Bacillati</taxon>
        <taxon>Actinomycetota</taxon>
        <taxon>Acidimicrobiia</taxon>
        <taxon>Acidimicrobiales</taxon>
        <taxon>Acidimicrobiaceae</taxon>
        <taxon>Acidithrix</taxon>
    </lineage>
</organism>
<accession>A0A0D8HP56</accession>
<keyword evidence="2" id="KW-1185">Reference proteome</keyword>
<dbReference type="STRING" id="1280514.AXFE_01770"/>
<protein>
    <submittedName>
        <fullName evidence="1">Uncharacterized protein</fullName>
    </submittedName>
</protein>
<sequence length="101" mass="10999">MSPGFATLTGAWDEEAPDVFILGAGISIAADLSFPDTDTLGTRALDKIHHANRLGIDLSILPEQFRHGLFEVWLAQIAEDQPSFSRGKNSAESSKYSQPVR</sequence>
<gene>
    <name evidence="1" type="ORF">AXFE_01770</name>
</gene>
<comment type="caution">
    <text evidence="1">The sequence shown here is derived from an EMBL/GenBank/DDBJ whole genome shotgun (WGS) entry which is preliminary data.</text>
</comment>
<proteinExistence type="predicted"/>
<evidence type="ECO:0000313" key="2">
    <source>
        <dbReference type="Proteomes" id="UP000032360"/>
    </source>
</evidence>
<dbReference type="Proteomes" id="UP000032360">
    <property type="component" value="Unassembled WGS sequence"/>
</dbReference>